<gene>
    <name evidence="8" type="ORF">EDM58_01595</name>
</gene>
<comment type="caution">
    <text evidence="8">The sequence shown here is derived from an EMBL/GenBank/DDBJ whole genome shotgun (WGS) entry which is preliminary data.</text>
</comment>
<accession>A0A3M8DF99</accession>
<dbReference type="InterPro" id="IPR015414">
    <property type="entry name" value="TMEM64"/>
</dbReference>
<feature type="transmembrane region" description="Helical" evidence="6">
    <location>
        <begin position="178"/>
        <end position="196"/>
    </location>
</feature>
<evidence type="ECO:0000256" key="3">
    <source>
        <dbReference type="ARBA" id="ARBA00022692"/>
    </source>
</evidence>
<dbReference type="GO" id="GO:0005886">
    <property type="term" value="C:plasma membrane"/>
    <property type="evidence" value="ECO:0007669"/>
    <property type="project" value="UniProtKB-SubCell"/>
</dbReference>
<dbReference type="RefSeq" id="WP_122911763.1">
    <property type="nucleotide sequence ID" value="NZ_RHHT01000002.1"/>
</dbReference>
<proteinExistence type="inferred from homology"/>
<keyword evidence="4 6" id="KW-1133">Transmembrane helix</keyword>
<organism evidence="8 9">
    <name type="scientific">Brevibacillus panacihumi</name>
    <dbReference type="NCBI Taxonomy" id="497735"/>
    <lineage>
        <taxon>Bacteria</taxon>
        <taxon>Bacillati</taxon>
        <taxon>Bacillota</taxon>
        <taxon>Bacilli</taxon>
        <taxon>Bacillales</taxon>
        <taxon>Paenibacillaceae</taxon>
        <taxon>Brevibacillus</taxon>
    </lineage>
</organism>
<feature type="transmembrane region" description="Helical" evidence="6">
    <location>
        <begin position="146"/>
        <end position="166"/>
    </location>
</feature>
<dbReference type="AlphaFoldDB" id="A0A3M8DF99"/>
<feature type="transmembrane region" description="Helical" evidence="6">
    <location>
        <begin position="6"/>
        <end position="28"/>
    </location>
</feature>
<feature type="transmembrane region" description="Helical" evidence="6">
    <location>
        <begin position="113"/>
        <end position="134"/>
    </location>
</feature>
<feature type="transmembrane region" description="Helical" evidence="6">
    <location>
        <begin position="35"/>
        <end position="55"/>
    </location>
</feature>
<sequence length="208" mass="22982">MLKKIILAACYLAIGYFIYQFGEGILAWIQDSSNVLLVAALATIMALFPVIPYPLVGGVIGAAYGPFLGGLITWIGSTAASILMFAFVRYGYQEWGIQILNRYKRIGELTTIFERHAFLAIAFARCIPIVPSIVVNVYSALSRVSFWNYTIASALGKIPAMLLFAVVGDNLMTEPRNILLAVGIYGLFLGSVLWIHRKWRNANRHSST</sequence>
<evidence type="ECO:0000259" key="7">
    <source>
        <dbReference type="Pfam" id="PF09335"/>
    </source>
</evidence>
<dbReference type="Pfam" id="PF09335">
    <property type="entry name" value="VTT_dom"/>
    <property type="match status" value="1"/>
</dbReference>
<protein>
    <recommendedName>
        <fullName evidence="6">TVP38/TMEM64 family membrane protein</fullName>
    </recommendedName>
</protein>
<comment type="similarity">
    <text evidence="6">Belongs to the TVP38/TMEM64 family.</text>
</comment>
<dbReference type="PANTHER" id="PTHR12677:SF59">
    <property type="entry name" value="GOLGI APPARATUS MEMBRANE PROTEIN TVP38-RELATED"/>
    <property type="match status" value="1"/>
</dbReference>
<evidence type="ECO:0000256" key="5">
    <source>
        <dbReference type="ARBA" id="ARBA00023136"/>
    </source>
</evidence>
<dbReference type="Proteomes" id="UP000281915">
    <property type="component" value="Unassembled WGS sequence"/>
</dbReference>
<reference evidence="8 9" key="1">
    <citation type="submission" date="2018-10" db="EMBL/GenBank/DDBJ databases">
        <title>Phylogenomics of Brevibacillus.</title>
        <authorList>
            <person name="Dunlap C."/>
        </authorList>
    </citation>
    <scope>NUCLEOTIDE SEQUENCE [LARGE SCALE GENOMIC DNA]</scope>
    <source>
        <strain evidence="8 9">JCM 15085</strain>
    </source>
</reference>
<dbReference type="InterPro" id="IPR032816">
    <property type="entry name" value="VTT_dom"/>
</dbReference>
<evidence type="ECO:0000256" key="1">
    <source>
        <dbReference type="ARBA" id="ARBA00004651"/>
    </source>
</evidence>
<name>A0A3M8DF99_9BACL</name>
<keyword evidence="3 6" id="KW-0812">Transmembrane</keyword>
<evidence type="ECO:0000313" key="8">
    <source>
        <dbReference type="EMBL" id="RNB86269.1"/>
    </source>
</evidence>
<keyword evidence="5 6" id="KW-0472">Membrane</keyword>
<evidence type="ECO:0000256" key="6">
    <source>
        <dbReference type="RuleBase" id="RU366058"/>
    </source>
</evidence>
<evidence type="ECO:0000313" key="9">
    <source>
        <dbReference type="Proteomes" id="UP000281915"/>
    </source>
</evidence>
<comment type="subcellular location">
    <subcellularLocation>
        <location evidence="1 6">Cell membrane</location>
        <topology evidence="1 6">Multi-pass membrane protein</topology>
    </subcellularLocation>
</comment>
<evidence type="ECO:0000256" key="2">
    <source>
        <dbReference type="ARBA" id="ARBA00022475"/>
    </source>
</evidence>
<feature type="transmembrane region" description="Helical" evidence="6">
    <location>
        <begin position="67"/>
        <end position="92"/>
    </location>
</feature>
<dbReference type="EMBL" id="RHHT01000002">
    <property type="protein sequence ID" value="RNB86269.1"/>
    <property type="molecule type" value="Genomic_DNA"/>
</dbReference>
<dbReference type="PANTHER" id="PTHR12677">
    <property type="entry name" value="GOLGI APPARATUS MEMBRANE PROTEIN TVP38-RELATED"/>
    <property type="match status" value="1"/>
</dbReference>
<feature type="domain" description="VTT" evidence="7">
    <location>
        <begin position="56"/>
        <end position="169"/>
    </location>
</feature>
<evidence type="ECO:0000256" key="4">
    <source>
        <dbReference type="ARBA" id="ARBA00022989"/>
    </source>
</evidence>
<keyword evidence="2 6" id="KW-1003">Cell membrane</keyword>